<accession>A0A0F5N5P6</accession>
<reference evidence="2 3" key="1">
    <citation type="submission" date="2016-01" db="EMBL/GenBank/DDBJ databases">
        <title>The new phylogeny of the genus Mycobacterium.</title>
        <authorList>
            <person name="Tarcisio F."/>
            <person name="Conor M."/>
            <person name="Antonella G."/>
            <person name="Elisabetta G."/>
            <person name="Giulia F.S."/>
            <person name="Sara T."/>
            <person name="Anna F."/>
            <person name="Clotilde B."/>
            <person name="Roberto B."/>
            <person name="Veronica D.S."/>
            <person name="Fabio R."/>
            <person name="Monica P."/>
            <person name="Olivier J."/>
            <person name="Enrico T."/>
            <person name="Nicola S."/>
        </authorList>
    </citation>
    <scope>NUCLEOTIDE SEQUENCE [LARGE SCALE GENOMIC DNA]</scope>
    <source>
        <strain evidence="2 3">DSM 44803</strain>
    </source>
</reference>
<dbReference type="PANTHER" id="PTHR33490">
    <property type="entry name" value="BLR5614 PROTEIN-RELATED"/>
    <property type="match status" value="1"/>
</dbReference>
<dbReference type="InterPro" id="IPR038765">
    <property type="entry name" value="Papain-like_cys_pep_sf"/>
</dbReference>
<dbReference type="SUPFAM" id="SSF54001">
    <property type="entry name" value="Cysteine proteinases"/>
    <property type="match status" value="1"/>
</dbReference>
<dbReference type="Pfam" id="PF08379">
    <property type="entry name" value="Bact_transglu_N"/>
    <property type="match status" value="1"/>
</dbReference>
<comment type="caution">
    <text evidence="2">The sequence shown here is derived from an EMBL/GenBank/DDBJ whole genome shotgun (WGS) entry which is preliminary data.</text>
</comment>
<dbReference type="RefSeq" id="WP_046186251.1">
    <property type="nucleotide sequence ID" value="NZ_JACPNT010000005.1"/>
</dbReference>
<dbReference type="AlphaFoldDB" id="A0A0F5N5P6"/>
<sequence>MWRLRVVHTTGYAYQSAVTASYNEARLTPRSDTRQNVILNRVETIPATRSYRYIDYWGTAVTAFDLHAPHTDLTVTSSSVVETERPEPPVIDVGWGDLQSEAVIDRFDELLRPTAHTPASKKVASVAKKIAKSHKPAEAVVAAARWVRGELEYLPGTTSVHSSGLDALNEGKGVCQDFVHLSLMLLRAMGIPAYYVSGYLHPKRSAVVGDTVDGRSHAWIQAWTGGWWSYDPTNESEISEQYVSVGAGRDYTDVPPLKGIYSGQGATDLDVVVEVTRLA</sequence>
<dbReference type="Proteomes" id="UP000193781">
    <property type="component" value="Unassembled WGS sequence"/>
</dbReference>
<dbReference type="EMBL" id="LQPH01000158">
    <property type="protein sequence ID" value="ORW16931.1"/>
    <property type="molecule type" value="Genomic_DNA"/>
</dbReference>
<dbReference type="STRING" id="244292.ABW17_17450"/>
<evidence type="ECO:0000313" key="3">
    <source>
        <dbReference type="Proteomes" id="UP000193781"/>
    </source>
</evidence>
<keyword evidence="3" id="KW-1185">Reference proteome</keyword>
<proteinExistence type="predicted"/>
<gene>
    <name evidence="2" type="ORF">AWC17_14380</name>
</gene>
<dbReference type="SMART" id="SM00460">
    <property type="entry name" value="TGc"/>
    <property type="match status" value="1"/>
</dbReference>
<dbReference type="Gene3D" id="3.10.620.30">
    <property type="match status" value="1"/>
</dbReference>
<dbReference type="PANTHER" id="PTHR33490:SF6">
    <property type="entry name" value="SLL1049 PROTEIN"/>
    <property type="match status" value="1"/>
</dbReference>
<protein>
    <recommendedName>
        <fullName evidence="1">Transglutaminase-like domain-containing protein</fullName>
    </recommendedName>
</protein>
<evidence type="ECO:0000259" key="1">
    <source>
        <dbReference type="SMART" id="SM00460"/>
    </source>
</evidence>
<evidence type="ECO:0000313" key="2">
    <source>
        <dbReference type="EMBL" id="ORW16931.1"/>
    </source>
</evidence>
<organism evidence="2 3">
    <name type="scientific">Mycobacterium nebraskense</name>
    <dbReference type="NCBI Taxonomy" id="244292"/>
    <lineage>
        <taxon>Bacteria</taxon>
        <taxon>Bacillati</taxon>
        <taxon>Actinomycetota</taxon>
        <taxon>Actinomycetes</taxon>
        <taxon>Mycobacteriales</taxon>
        <taxon>Mycobacteriaceae</taxon>
        <taxon>Mycobacterium</taxon>
    </lineage>
</organism>
<name>A0A0F5N5P6_9MYCO</name>
<dbReference type="OrthoDB" id="9804023at2"/>
<dbReference type="InterPro" id="IPR013589">
    <property type="entry name" value="Bac_transglu_N"/>
</dbReference>
<feature type="domain" description="Transglutaminase-like" evidence="1">
    <location>
        <begin position="167"/>
        <end position="234"/>
    </location>
</feature>
<dbReference type="InterPro" id="IPR002931">
    <property type="entry name" value="Transglutaminase-like"/>
</dbReference>
<dbReference type="Pfam" id="PF01841">
    <property type="entry name" value="Transglut_core"/>
    <property type="match status" value="1"/>
</dbReference>